<sequence length="175" mass="19421">MVYITAMFTSVCLTVASLVLPQWLTLSFGYDSSVSIALSDSDPYISGYLKAQWYFGAIAWALVADFIAFFNFAAFGLACSQPTQCYLAMRRSAVLSCYVFGQFLAVIIAFPIEYRSKKTPYSNIELGLSYYLLCGAEGAALIGAICGFVTSQIMYNALERDWNKRYSLCSLCLPY</sequence>
<reference evidence="2" key="1">
    <citation type="submission" date="2022-11" db="UniProtKB">
        <authorList>
            <consortium name="WormBaseParasite"/>
        </authorList>
    </citation>
    <scope>IDENTIFICATION</scope>
</reference>
<dbReference type="WBParaSite" id="ES5_v2.g26624.t1">
    <property type="protein sequence ID" value="ES5_v2.g26624.t1"/>
    <property type="gene ID" value="ES5_v2.g26624"/>
</dbReference>
<accession>A0AC34GAB4</accession>
<evidence type="ECO:0000313" key="1">
    <source>
        <dbReference type="Proteomes" id="UP000887579"/>
    </source>
</evidence>
<dbReference type="Proteomes" id="UP000887579">
    <property type="component" value="Unplaced"/>
</dbReference>
<proteinExistence type="predicted"/>
<evidence type="ECO:0000313" key="2">
    <source>
        <dbReference type="WBParaSite" id="ES5_v2.g26624.t1"/>
    </source>
</evidence>
<protein>
    <submittedName>
        <fullName evidence="2">Uncharacterized protein</fullName>
    </submittedName>
</protein>
<organism evidence="1 2">
    <name type="scientific">Panagrolaimus sp. ES5</name>
    <dbReference type="NCBI Taxonomy" id="591445"/>
    <lineage>
        <taxon>Eukaryota</taxon>
        <taxon>Metazoa</taxon>
        <taxon>Ecdysozoa</taxon>
        <taxon>Nematoda</taxon>
        <taxon>Chromadorea</taxon>
        <taxon>Rhabditida</taxon>
        <taxon>Tylenchina</taxon>
        <taxon>Panagrolaimomorpha</taxon>
        <taxon>Panagrolaimoidea</taxon>
        <taxon>Panagrolaimidae</taxon>
        <taxon>Panagrolaimus</taxon>
    </lineage>
</organism>
<name>A0AC34GAB4_9BILA</name>